<dbReference type="AlphaFoldDB" id="A0A1M6WUR9"/>
<name>A0A1M6WUR9_9BACT</name>
<dbReference type="Proteomes" id="UP000184420">
    <property type="component" value="Unassembled WGS sequence"/>
</dbReference>
<accession>A0A1M6WUR9</accession>
<organism evidence="1 2">
    <name type="scientific">Chitinophaga jiangningensis</name>
    <dbReference type="NCBI Taxonomy" id="1419482"/>
    <lineage>
        <taxon>Bacteria</taxon>
        <taxon>Pseudomonadati</taxon>
        <taxon>Bacteroidota</taxon>
        <taxon>Chitinophagia</taxon>
        <taxon>Chitinophagales</taxon>
        <taxon>Chitinophagaceae</taxon>
        <taxon>Chitinophaga</taxon>
    </lineage>
</organism>
<evidence type="ECO:0000313" key="2">
    <source>
        <dbReference type="Proteomes" id="UP000184420"/>
    </source>
</evidence>
<sequence>MGNGRFTSYIHESGHEHAKELLSPCQNDNPIIMMGDAVDMHRKVRTRLQIFFAQYFKVMELMANQRKAQCQYTGFNFPAYTCA</sequence>
<gene>
    <name evidence="1" type="ORF">SAMN05444266_101769</name>
</gene>
<evidence type="ECO:0000313" key="1">
    <source>
        <dbReference type="EMBL" id="SHK97285.1"/>
    </source>
</evidence>
<protein>
    <submittedName>
        <fullName evidence="1">Uncharacterized protein</fullName>
    </submittedName>
</protein>
<keyword evidence="2" id="KW-1185">Reference proteome</keyword>
<reference evidence="1 2" key="1">
    <citation type="submission" date="2016-11" db="EMBL/GenBank/DDBJ databases">
        <authorList>
            <person name="Jaros S."/>
            <person name="Januszkiewicz K."/>
            <person name="Wedrychowicz H."/>
        </authorList>
    </citation>
    <scope>NUCLEOTIDE SEQUENCE [LARGE SCALE GENOMIC DNA]</scope>
    <source>
        <strain evidence="1 2">DSM 27406</strain>
    </source>
</reference>
<dbReference type="EMBL" id="FRBL01000001">
    <property type="protein sequence ID" value="SHK97285.1"/>
    <property type="molecule type" value="Genomic_DNA"/>
</dbReference>
<proteinExistence type="predicted"/>